<dbReference type="InterPro" id="IPR049979">
    <property type="entry name" value="Cys_resp_CS_actino"/>
</dbReference>
<evidence type="ECO:0000313" key="2">
    <source>
        <dbReference type="Proteomes" id="UP001614391"/>
    </source>
</evidence>
<sequence length="45" mass="4668">MVSHDVSEETPGTPLLVARLHVDLGRLASAICTSGTAVRPVRAAL</sequence>
<reference evidence="1 2" key="1">
    <citation type="submission" date="2024-10" db="EMBL/GenBank/DDBJ databases">
        <title>The Natural Products Discovery Center: Release of the First 8490 Sequenced Strains for Exploring Actinobacteria Biosynthetic Diversity.</title>
        <authorList>
            <person name="Kalkreuter E."/>
            <person name="Kautsar S.A."/>
            <person name="Yang D."/>
            <person name="Bader C.D."/>
            <person name="Teijaro C.N."/>
            <person name="Fluegel L."/>
            <person name="Davis C.M."/>
            <person name="Simpson J.R."/>
            <person name="Lauterbach L."/>
            <person name="Steele A.D."/>
            <person name="Gui C."/>
            <person name="Meng S."/>
            <person name="Li G."/>
            <person name="Viehrig K."/>
            <person name="Ye F."/>
            <person name="Su P."/>
            <person name="Kiefer A.F."/>
            <person name="Nichols A."/>
            <person name="Cepeda A.J."/>
            <person name="Yan W."/>
            <person name="Fan B."/>
            <person name="Jiang Y."/>
            <person name="Adhikari A."/>
            <person name="Zheng C.-J."/>
            <person name="Schuster L."/>
            <person name="Cowan T.M."/>
            <person name="Smanski M.J."/>
            <person name="Chevrette M.G."/>
            <person name="De Carvalho L.P.S."/>
            <person name="Shen B."/>
        </authorList>
    </citation>
    <scope>NUCLEOTIDE SEQUENCE [LARGE SCALE GENOMIC DNA]</scope>
    <source>
        <strain evidence="1 2">NPDC053346</strain>
    </source>
</reference>
<dbReference type="EMBL" id="JBITYT010000002">
    <property type="protein sequence ID" value="MFI9118976.1"/>
    <property type="molecule type" value="Genomic_DNA"/>
</dbReference>
<keyword evidence="2" id="KW-1185">Reference proteome</keyword>
<accession>A0ABW8CN54</accession>
<name>A0ABW8CN54_STRBI</name>
<dbReference type="NCBIfam" id="NF042934">
    <property type="entry name" value="cis_reg_atten"/>
    <property type="match status" value="1"/>
</dbReference>
<dbReference type="Proteomes" id="UP001614391">
    <property type="component" value="Unassembled WGS sequence"/>
</dbReference>
<comment type="caution">
    <text evidence="1">The sequence shown here is derived from an EMBL/GenBank/DDBJ whole genome shotgun (WGS) entry which is preliminary data.</text>
</comment>
<proteinExistence type="predicted"/>
<dbReference type="RefSeq" id="WP_399611491.1">
    <property type="nucleotide sequence ID" value="NZ_JBITYT010000002.1"/>
</dbReference>
<evidence type="ECO:0000313" key="1">
    <source>
        <dbReference type="EMBL" id="MFI9118976.1"/>
    </source>
</evidence>
<protein>
    <submittedName>
        <fullName evidence="1">Leader peptide</fullName>
    </submittedName>
</protein>
<organism evidence="1 2">
    <name type="scientific">Streptomyces bikiniensis</name>
    <dbReference type="NCBI Taxonomy" id="1896"/>
    <lineage>
        <taxon>Bacteria</taxon>
        <taxon>Bacillati</taxon>
        <taxon>Actinomycetota</taxon>
        <taxon>Actinomycetes</taxon>
        <taxon>Kitasatosporales</taxon>
        <taxon>Streptomycetaceae</taxon>
        <taxon>Streptomyces</taxon>
    </lineage>
</organism>
<gene>
    <name evidence="1" type="ORF">ACIGW0_06135</name>
</gene>